<evidence type="ECO:0000313" key="3">
    <source>
        <dbReference type="Proteomes" id="UP000636793"/>
    </source>
</evidence>
<keyword evidence="3" id="KW-1185">Reference proteome</keyword>
<proteinExistence type="predicted"/>
<dbReference type="EMBL" id="BMHI01000004">
    <property type="protein sequence ID" value="GGB32669.1"/>
    <property type="molecule type" value="Genomic_DNA"/>
</dbReference>
<dbReference type="Proteomes" id="UP000636793">
    <property type="component" value="Unassembled WGS sequence"/>
</dbReference>
<reference evidence="2" key="1">
    <citation type="journal article" date="2014" name="Int. J. Syst. Evol. Microbiol.">
        <title>Complete genome sequence of Corynebacterium casei LMG S-19264T (=DSM 44701T), isolated from a smear-ripened cheese.</title>
        <authorList>
            <consortium name="US DOE Joint Genome Institute (JGI-PGF)"/>
            <person name="Walter F."/>
            <person name="Albersmeier A."/>
            <person name="Kalinowski J."/>
            <person name="Ruckert C."/>
        </authorList>
    </citation>
    <scope>NUCLEOTIDE SEQUENCE</scope>
    <source>
        <strain evidence="2">CGMCC 1.15085</strain>
    </source>
</reference>
<gene>
    <name evidence="2" type="ORF">GCM10011492_24040</name>
</gene>
<accession>A0A916WV70</accession>
<protein>
    <submittedName>
        <fullName evidence="2">Uncharacterized protein</fullName>
    </submittedName>
</protein>
<name>A0A916WV70_9MICO</name>
<feature type="compositionally biased region" description="Basic and acidic residues" evidence="1">
    <location>
        <begin position="13"/>
        <end position="25"/>
    </location>
</feature>
<dbReference type="AlphaFoldDB" id="A0A916WV70"/>
<comment type="caution">
    <text evidence="2">The sequence shown here is derived from an EMBL/GenBank/DDBJ whole genome shotgun (WGS) entry which is preliminary data.</text>
</comment>
<feature type="region of interest" description="Disordered" evidence="1">
    <location>
        <begin position="9"/>
        <end position="29"/>
    </location>
</feature>
<evidence type="ECO:0000256" key="1">
    <source>
        <dbReference type="SAM" id="MobiDB-lite"/>
    </source>
</evidence>
<sequence>MGAVVVRNVPRIGSDHDGTTVERPPDGAMPTVVDSAGTTAGARRVATADHVTSVAATSGLDGTIAVPAPVRVAATDRATAVGRVKLTVGTVAGAAVRTVTGVPLGPAMVRSVAGVIARSAAAVIGGTTGVMTGGMSVRRLETVRRGGRAPGTVPRRRIAPIVTHG</sequence>
<evidence type="ECO:0000313" key="2">
    <source>
        <dbReference type="EMBL" id="GGB32669.1"/>
    </source>
</evidence>
<organism evidence="2 3">
    <name type="scientific">Flexivirga endophytica</name>
    <dbReference type="NCBI Taxonomy" id="1849103"/>
    <lineage>
        <taxon>Bacteria</taxon>
        <taxon>Bacillati</taxon>
        <taxon>Actinomycetota</taxon>
        <taxon>Actinomycetes</taxon>
        <taxon>Micrococcales</taxon>
        <taxon>Dermacoccaceae</taxon>
        <taxon>Flexivirga</taxon>
    </lineage>
</organism>
<reference evidence="2" key="2">
    <citation type="submission" date="2020-09" db="EMBL/GenBank/DDBJ databases">
        <authorList>
            <person name="Sun Q."/>
            <person name="Zhou Y."/>
        </authorList>
    </citation>
    <scope>NUCLEOTIDE SEQUENCE</scope>
    <source>
        <strain evidence="2">CGMCC 1.15085</strain>
    </source>
</reference>